<evidence type="ECO:0000313" key="2">
    <source>
        <dbReference type="Proteomes" id="UP000218334"/>
    </source>
</evidence>
<dbReference type="EMBL" id="KZ293480">
    <property type="protein sequence ID" value="PBK60955.1"/>
    <property type="molecule type" value="Genomic_DNA"/>
</dbReference>
<organism evidence="1 2">
    <name type="scientific">Armillaria solidipes</name>
    <dbReference type="NCBI Taxonomy" id="1076256"/>
    <lineage>
        <taxon>Eukaryota</taxon>
        <taxon>Fungi</taxon>
        <taxon>Dikarya</taxon>
        <taxon>Basidiomycota</taxon>
        <taxon>Agaricomycotina</taxon>
        <taxon>Agaricomycetes</taxon>
        <taxon>Agaricomycetidae</taxon>
        <taxon>Agaricales</taxon>
        <taxon>Marasmiineae</taxon>
        <taxon>Physalacriaceae</taxon>
        <taxon>Armillaria</taxon>
    </lineage>
</organism>
<keyword evidence="2" id="KW-1185">Reference proteome</keyword>
<accession>A0A2H3AQ88</accession>
<name>A0A2H3AQ88_9AGAR</name>
<evidence type="ECO:0000313" key="1">
    <source>
        <dbReference type="EMBL" id="PBK60955.1"/>
    </source>
</evidence>
<dbReference type="Proteomes" id="UP000218334">
    <property type="component" value="Unassembled WGS sequence"/>
</dbReference>
<reference evidence="2" key="1">
    <citation type="journal article" date="2017" name="Nat. Ecol. Evol.">
        <title>Genome expansion and lineage-specific genetic innovations in the forest pathogenic fungi Armillaria.</title>
        <authorList>
            <person name="Sipos G."/>
            <person name="Prasanna A.N."/>
            <person name="Walter M.C."/>
            <person name="O'Connor E."/>
            <person name="Balint B."/>
            <person name="Krizsan K."/>
            <person name="Kiss B."/>
            <person name="Hess J."/>
            <person name="Varga T."/>
            <person name="Slot J."/>
            <person name="Riley R."/>
            <person name="Boka B."/>
            <person name="Rigling D."/>
            <person name="Barry K."/>
            <person name="Lee J."/>
            <person name="Mihaltcheva S."/>
            <person name="LaButti K."/>
            <person name="Lipzen A."/>
            <person name="Waldron R."/>
            <person name="Moloney N.M."/>
            <person name="Sperisen C."/>
            <person name="Kredics L."/>
            <person name="Vagvoelgyi C."/>
            <person name="Patrignani A."/>
            <person name="Fitzpatrick D."/>
            <person name="Nagy I."/>
            <person name="Doyle S."/>
            <person name="Anderson J.B."/>
            <person name="Grigoriev I.V."/>
            <person name="Gueldener U."/>
            <person name="Muensterkoetter M."/>
            <person name="Nagy L.G."/>
        </authorList>
    </citation>
    <scope>NUCLEOTIDE SEQUENCE [LARGE SCALE GENOMIC DNA]</scope>
    <source>
        <strain evidence="2">28-4</strain>
    </source>
</reference>
<proteinExistence type="predicted"/>
<gene>
    <name evidence="1" type="ORF">ARMSODRAFT_675109</name>
</gene>
<sequence>MTLGSNCPSSIGSCRHDATFIDMGNDSTENLREGTLASTIDAQFNVEDSVSTQRSRLLAFLTIVPRLKTPNTFAEVLSFVNVVPYSSVHKFLPRERLLDLTGPR</sequence>
<protein>
    <submittedName>
        <fullName evidence="1">Uncharacterized protein</fullName>
    </submittedName>
</protein>
<dbReference type="AlphaFoldDB" id="A0A2H3AQ88"/>